<dbReference type="Pfam" id="PF20066">
    <property type="entry name" value="Glyoxalase_8"/>
    <property type="match status" value="1"/>
</dbReference>
<dbReference type="InterPro" id="IPR045517">
    <property type="entry name" value="Glyoxalase_8"/>
</dbReference>
<proteinExistence type="predicted"/>
<organism evidence="3 4">
    <name type="scientific">Aliishimia ponticola</name>
    <dbReference type="NCBI Taxonomy" id="2499833"/>
    <lineage>
        <taxon>Bacteria</taxon>
        <taxon>Pseudomonadati</taxon>
        <taxon>Pseudomonadota</taxon>
        <taxon>Alphaproteobacteria</taxon>
        <taxon>Rhodobacterales</taxon>
        <taxon>Paracoccaceae</taxon>
        <taxon>Aliishimia</taxon>
    </lineage>
</organism>
<comment type="caution">
    <text evidence="3">The sequence shown here is derived from an EMBL/GenBank/DDBJ whole genome shotgun (WGS) entry which is preliminary data.</text>
</comment>
<evidence type="ECO:0000313" key="4">
    <source>
        <dbReference type="Proteomes" id="UP000306602"/>
    </source>
</evidence>
<feature type="region of interest" description="Disordered" evidence="1">
    <location>
        <begin position="116"/>
        <end position="143"/>
    </location>
</feature>
<name>A0A4S4NS03_9RHOB</name>
<evidence type="ECO:0000313" key="3">
    <source>
        <dbReference type="EMBL" id="THH39010.1"/>
    </source>
</evidence>
<evidence type="ECO:0000256" key="1">
    <source>
        <dbReference type="SAM" id="MobiDB-lite"/>
    </source>
</evidence>
<dbReference type="EMBL" id="SRKY01000001">
    <property type="protein sequence ID" value="THH39010.1"/>
    <property type="molecule type" value="Genomic_DNA"/>
</dbReference>
<keyword evidence="4" id="KW-1185">Reference proteome</keyword>
<evidence type="ECO:0000259" key="2">
    <source>
        <dbReference type="Pfam" id="PF20066"/>
    </source>
</evidence>
<protein>
    <recommendedName>
        <fullName evidence="2">Glyoxalase-related protein domain-containing protein</fullName>
    </recommendedName>
</protein>
<reference evidence="3 4" key="1">
    <citation type="submission" date="2019-04" db="EMBL/GenBank/DDBJ databases">
        <title>Shimia ponticola sp. nov., isolated from seawater.</title>
        <authorList>
            <person name="Kim Y.-O."/>
            <person name="Yoon J.-H."/>
        </authorList>
    </citation>
    <scope>NUCLEOTIDE SEQUENCE [LARGE SCALE GENOMIC DNA]</scope>
    <source>
        <strain evidence="3 4">MYP11</strain>
    </source>
</reference>
<dbReference type="AlphaFoldDB" id="A0A4S4NS03"/>
<dbReference type="Proteomes" id="UP000306602">
    <property type="component" value="Unassembled WGS sequence"/>
</dbReference>
<gene>
    <name evidence="3" type="ORF">E4Z66_05490</name>
</gene>
<dbReference type="OrthoDB" id="7350221at2"/>
<accession>A0A4S4NS03</accession>
<feature type="domain" description="Glyoxalase-related protein" evidence="2">
    <location>
        <begin position="1"/>
        <end position="141"/>
    </location>
</feature>
<dbReference type="RefSeq" id="WP_136461929.1">
    <property type="nucleotide sequence ID" value="NZ_SRKY01000001.1"/>
</dbReference>
<sequence length="143" mass="15574">MSTPLPTRPALKAQAKRLRTDLAAQGTQISHSEALEMIAHQWGAKDWNTLAAQASTPNVAEWAPGQRVSGAYLGHAFTGQVKSATERAGGYWDVTIRFDDPVDVVTSRHFSSFRHQVQSTLRPDGRSPQKISDGTPHMVLQAG</sequence>